<dbReference type="GO" id="GO:0005737">
    <property type="term" value="C:cytoplasm"/>
    <property type="evidence" value="ECO:0007669"/>
    <property type="project" value="UniProtKB-ARBA"/>
</dbReference>
<dbReference type="InterPro" id="IPR005324">
    <property type="entry name" value="Ribosomal_uS5_C"/>
</dbReference>
<comment type="caution">
    <text evidence="12">The sequence shown here is derived from an EMBL/GenBank/DDBJ whole genome shotgun (WGS) entry which is preliminary data.</text>
</comment>
<sequence>MTYQNTNRYNKVGGGEEGSTENEKKVLQVDRISRTVRGGKRIRFRVLVIIGNRAGRVGIGVGKATEVANAVTKATRVAQKNMIDVPITNETIPYKIEIKIGAAHIILKPARPGTSIIAGGAVRVVCELAGIRNIVGKILGTANKINNSIAVIEAFKKLSALKKDENETK</sequence>
<keyword evidence="2" id="KW-0699">rRNA-binding</keyword>
<evidence type="ECO:0000256" key="4">
    <source>
        <dbReference type="ARBA" id="ARBA00022980"/>
    </source>
</evidence>
<dbReference type="Pfam" id="PF00333">
    <property type="entry name" value="Ribosomal_S5"/>
    <property type="match status" value="1"/>
</dbReference>
<name>A0A0G0KGM7_9BACT</name>
<dbReference type="PROSITE" id="PS50881">
    <property type="entry name" value="S5_DSRBD"/>
    <property type="match status" value="1"/>
</dbReference>
<evidence type="ECO:0000256" key="7">
    <source>
        <dbReference type="ARBA" id="ARBA00035519"/>
    </source>
</evidence>
<dbReference type="NCBIfam" id="TIGR01021">
    <property type="entry name" value="rpsE_bact"/>
    <property type="match status" value="1"/>
</dbReference>
<comment type="similarity">
    <text evidence="1 9">Belongs to the universal ribosomal protein uS5 family.</text>
</comment>
<proteinExistence type="inferred from homology"/>
<dbReference type="SUPFAM" id="SSF54211">
    <property type="entry name" value="Ribosomal protein S5 domain 2-like"/>
    <property type="match status" value="1"/>
</dbReference>
<evidence type="ECO:0000256" key="8">
    <source>
        <dbReference type="PROSITE-ProRule" id="PRU00268"/>
    </source>
</evidence>
<reference evidence="12 13" key="1">
    <citation type="journal article" date="2015" name="Nature">
        <title>rRNA introns, odd ribosomes, and small enigmatic genomes across a large radiation of phyla.</title>
        <authorList>
            <person name="Brown C.T."/>
            <person name="Hug L.A."/>
            <person name="Thomas B.C."/>
            <person name="Sharon I."/>
            <person name="Castelle C.J."/>
            <person name="Singh A."/>
            <person name="Wilkins M.J."/>
            <person name="Williams K.H."/>
            <person name="Banfield J.F."/>
        </authorList>
    </citation>
    <scope>NUCLEOTIDE SEQUENCE [LARGE SCALE GENOMIC DNA]</scope>
</reference>
<keyword evidence="3" id="KW-0694">RNA-binding</keyword>
<accession>A0A0G0KGM7</accession>
<dbReference type="SUPFAM" id="SSF54768">
    <property type="entry name" value="dsRNA-binding domain-like"/>
    <property type="match status" value="1"/>
</dbReference>
<dbReference type="InterPro" id="IPR014721">
    <property type="entry name" value="Ribsml_uS5_D2-typ_fold_subgr"/>
</dbReference>
<dbReference type="PATRIC" id="fig|1618336.3.peg.22"/>
<evidence type="ECO:0000256" key="9">
    <source>
        <dbReference type="RuleBase" id="RU003823"/>
    </source>
</evidence>
<dbReference type="Proteomes" id="UP000034498">
    <property type="component" value="Unassembled WGS sequence"/>
</dbReference>
<evidence type="ECO:0000256" key="1">
    <source>
        <dbReference type="ARBA" id="ARBA00008945"/>
    </source>
</evidence>
<dbReference type="Gene3D" id="3.30.230.10">
    <property type="match status" value="1"/>
</dbReference>
<keyword evidence="5 8" id="KW-0687">Ribonucleoprotein</keyword>
<evidence type="ECO:0000256" key="6">
    <source>
        <dbReference type="ARBA" id="ARBA00035255"/>
    </source>
</evidence>
<protein>
    <recommendedName>
        <fullName evidence="6">Small ribosomal subunit protein uS5</fullName>
    </recommendedName>
    <alternativeName>
        <fullName evidence="7">30S ribosomal protein S5</fullName>
    </alternativeName>
</protein>
<dbReference type="STRING" id="1618336.US94_C0001G0021"/>
<evidence type="ECO:0000256" key="5">
    <source>
        <dbReference type="ARBA" id="ARBA00023274"/>
    </source>
</evidence>
<feature type="domain" description="S5 DRBM" evidence="11">
    <location>
        <begin position="22"/>
        <end position="85"/>
    </location>
</feature>
<dbReference type="GO" id="GO:0015935">
    <property type="term" value="C:small ribosomal subunit"/>
    <property type="evidence" value="ECO:0007669"/>
    <property type="project" value="InterPro"/>
</dbReference>
<dbReference type="Gene3D" id="3.30.160.20">
    <property type="match status" value="1"/>
</dbReference>
<evidence type="ECO:0000256" key="2">
    <source>
        <dbReference type="ARBA" id="ARBA00022730"/>
    </source>
</evidence>
<organism evidence="12 13">
    <name type="scientific">Berkelbacteria bacterium GW2011_GWB1_38_5</name>
    <dbReference type="NCBI Taxonomy" id="1618336"/>
    <lineage>
        <taxon>Bacteria</taxon>
        <taxon>Candidatus Berkelbacteria</taxon>
    </lineage>
</organism>
<dbReference type="AlphaFoldDB" id="A0A0G0KGM7"/>
<dbReference type="InterPro" id="IPR013810">
    <property type="entry name" value="Ribosomal_uS5_N"/>
</dbReference>
<dbReference type="FunFam" id="3.30.230.10:FF:000002">
    <property type="entry name" value="30S ribosomal protein S5"/>
    <property type="match status" value="1"/>
</dbReference>
<dbReference type="PANTHER" id="PTHR48277">
    <property type="entry name" value="MITOCHONDRIAL RIBOSOMAL PROTEIN S5"/>
    <property type="match status" value="1"/>
</dbReference>
<keyword evidence="4 8" id="KW-0689">Ribosomal protein</keyword>
<evidence type="ECO:0000256" key="3">
    <source>
        <dbReference type="ARBA" id="ARBA00022884"/>
    </source>
</evidence>
<dbReference type="GO" id="GO:0019843">
    <property type="term" value="F:rRNA binding"/>
    <property type="evidence" value="ECO:0007669"/>
    <property type="project" value="UniProtKB-KW"/>
</dbReference>
<dbReference type="PANTHER" id="PTHR48277:SF1">
    <property type="entry name" value="MITOCHONDRIAL RIBOSOMAL PROTEIN S5"/>
    <property type="match status" value="1"/>
</dbReference>
<evidence type="ECO:0000313" key="12">
    <source>
        <dbReference type="EMBL" id="KKQ74620.1"/>
    </source>
</evidence>
<dbReference type="EMBL" id="LBUX01000001">
    <property type="protein sequence ID" value="KKQ74620.1"/>
    <property type="molecule type" value="Genomic_DNA"/>
</dbReference>
<dbReference type="InterPro" id="IPR005712">
    <property type="entry name" value="Ribosomal_uS5_bac-type"/>
</dbReference>
<feature type="region of interest" description="Disordered" evidence="10">
    <location>
        <begin position="1"/>
        <end position="20"/>
    </location>
</feature>
<dbReference type="GO" id="GO:0003735">
    <property type="term" value="F:structural constituent of ribosome"/>
    <property type="evidence" value="ECO:0007669"/>
    <property type="project" value="UniProtKB-UniRule"/>
</dbReference>
<evidence type="ECO:0000313" key="13">
    <source>
        <dbReference type="Proteomes" id="UP000034498"/>
    </source>
</evidence>
<dbReference type="InterPro" id="IPR018192">
    <property type="entry name" value="Ribosomal_uS5_N_CS"/>
</dbReference>
<dbReference type="GO" id="GO:0006412">
    <property type="term" value="P:translation"/>
    <property type="evidence" value="ECO:0007669"/>
    <property type="project" value="InterPro"/>
</dbReference>
<dbReference type="InterPro" id="IPR020568">
    <property type="entry name" value="Ribosomal_Su5_D2-typ_SF"/>
</dbReference>
<gene>
    <name evidence="12" type="ORF">US94_C0001G0021</name>
</gene>
<evidence type="ECO:0000259" key="11">
    <source>
        <dbReference type="PROSITE" id="PS50881"/>
    </source>
</evidence>
<dbReference type="PROSITE" id="PS00585">
    <property type="entry name" value="RIBOSOMAL_S5"/>
    <property type="match status" value="1"/>
</dbReference>
<dbReference type="InterPro" id="IPR000851">
    <property type="entry name" value="Ribosomal_uS5"/>
</dbReference>
<dbReference type="Pfam" id="PF03719">
    <property type="entry name" value="Ribosomal_S5_C"/>
    <property type="match status" value="1"/>
</dbReference>
<evidence type="ECO:0000256" key="10">
    <source>
        <dbReference type="SAM" id="MobiDB-lite"/>
    </source>
</evidence>